<gene>
    <name evidence="2" type="ORF">VNO80_19477</name>
</gene>
<protein>
    <submittedName>
        <fullName evidence="2">Uncharacterized protein</fullName>
    </submittedName>
</protein>
<reference evidence="2 3" key="1">
    <citation type="submission" date="2024-01" db="EMBL/GenBank/DDBJ databases">
        <title>The genomes of 5 underutilized Papilionoideae crops provide insights into root nodulation and disease resistanc.</title>
        <authorList>
            <person name="Jiang F."/>
        </authorList>
    </citation>
    <scope>NUCLEOTIDE SEQUENCE [LARGE SCALE GENOMIC DNA]</scope>
    <source>
        <strain evidence="2">JINMINGXINNONG_FW02</strain>
        <tissue evidence="2">Leaves</tissue>
    </source>
</reference>
<organism evidence="2 3">
    <name type="scientific">Phaseolus coccineus</name>
    <name type="common">Scarlet runner bean</name>
    <name type="synonym">Phaseolus multiflorus</name>
    <dbReference type="NCBI Taxonomy" id="3886"/>
    <lineage>
        <taxon>Eukaryota</taxon>
        <taxon>Viridiplantae</taxon>
        <taxon>Streptophyta</taxon>
        <taxon>Embryophyta</taxon>
        <taxon>Tracheophyta</taxon>
        <taxon>Spermatophyta</taxon>
        <taxon>Magnoliopsida</taxon>
        <taxon>eudicotyledons</taxon>
        <taxon>Gunneridae</taxon>
        <taxon>Pentapetalae</taxon>
        <taxon>rosids</taxon>
        <taxon>fabids</taxon>
        <taxon>Fabales</taxon>
        <taxon>Fabaceae</taxon>
        <taxon>Papilionoideae</taxon>
        <taxon>50 kb inversion clade</taxon>
        <taxon>NPAAA clade</taxon>
        <taxon>indigoferoid/millettioid clade</taxon>
        <taxon>Phaseoleae</taxon>
        <taxon>Phaseolus</taxon>
    </lineage>
</organism>
<sequence length="94" mass="10100">MTLKRPLGPSGPREQERNLGLDDDSGELVIDKERVRRVTDYVGIVVTKPVGECALLGGLIDGVRLEDKATLGEASAIDKVVKHNLHLLLAISTG</sequence>
<proteinExistence type="predicted"/>
<dbReference type="AlphaFoldDB" id="A0AAN9R099"/>
<accession>A0AAN9R099</accession>
<keyword evidence="3" id="KW-1185">Reference proteome</keyword>
<evidence type="ECO:0000313" key="2">
    <source>
        <dbReference type="EMBL" id="KAK7354021.1"/>
    </source>
</evidence>
<dbReference type="EMBL" id="JAYMYR010000007">
    <property type="protein sequence ID" value="KAK7354021.1"/>
    <property type="molecule type" value="Genomic_DNA"/>
</dbReference>
<comment type="caution">
    <text evidence="2">The sequence shown here is derived from an EMBL/GenBank/DDBJ whole genome shotgun (WGS) entry which is preliminary data.</text>
</comment>
<evidence type="ECO:0000313" key="3">
    <source>
        <dbReference type="Proteomes" id="UP001374584"/>
    </source>
</evidence>
<feature type="region of interest" description="Disordered" evidence="1">
    <location>
        <begin position="1"/>
        <end position="23"/>
    </location>
</feature>
<evidence type="ECO:0000256" key="1">
    <source>
        <dbReference type="SAM" id="MobiDB-lite"/>
    </source>
</evidence>
<name>A0AAN9R099_PHACN</name>
<dbReference type="Proteomes" id="UP001374584">
    <property type="component" value="Unassembled WGS sequence"/>
</dbReference>